<accession>A0A853F046</accession>
<dbReference type="AlphaFoldDB" id="A0A853F046"/>
<protein>
    <submittedName>
        <fullName evidence="1">Uncharacterized protein</fullName>
    </submittedName>
</protein>
<proteinExistence type="predicted"/>
<dbReference type="Proteomes" id="UP000568751">
    <property type="component" value="Unassembled WGS sequence"/>
</dbReference>
<organism evidence="1 2">
    <name type="scientific">Candidatus Thiodubiliella endoseptemdiera</name>
    <dbReference type="NCBI Taxonomy" id="2738886"/>
    <lineage>
        <taxon>Bacteria</taxon>
        <taxon>Pseudomonadati</taxon>
        <taxon>Pseudomonadota</taxon>
        <taxon>Gammaproteobacteria</taxon>
        <taxon>Candidatus Pseudothioglobaceae</taxon>
        <taxon>Candidatus Thiodubiliella</taxon>
    </lineage>
</organism>
<dbReference type="EMBL" id="JACCHT010000001">
    <property type="protein sequence ID" value="NYT26807.1"/>
    <property type="molecule type" value="Genomic_DNA"/>
</dbReference>
<name>A0A853F046_9GAMM</name>
<evidence type="ECO:0000313" key="2">
    <source>
        <dbReference type="Proteomes" id="UP000568751"/>
    </source>
</evidence>
<reference evidence="1 2" key="1">
    <citation type="submission" date="2020-05" db="EMBL/GenBank/DDBJ databases">
        <title>Horizontal transmission and recombination maintain forever young bacterial symbiont genomes.</title>
        <authorList>
            <person name="Russell S.L."/>
            <person name="Pepper-Tunick E."/>
            <person name="Svedberg J."/>
            <person name="Byrne A."/>
            <person name="Ruelas Castillo J."/>
            <person name="Vollmers C."/>
            <person name="Beinart R.A."/>
            <person name="Corbett-Detig R."/>
        </authorList>
    </citation>
    <scope>NUCLEOTIDE SEQUENCE [LARGE SCALE GENOMIC DNA]</scope>
    <source>
        <strain evidence="1">455</strain>
    </source>
</reference>
<gene>
    <name evidence="1" type="ORF">H0A76_02125</name>
</gene>
<comment type="caution">
    <text evidence="1">The sequence shown here is derived from an EMBL/GenBank/DDBJ whole genome shotgun (WGS) entry which is preliminary data.</text>
</comment>
<sequence length="65" mass="7549">MEDEYQQWQFVTVATTGEKTIKKSHFSVINQKNLYRYCYFSNSATITVAATDLQALTHGQTYSYK</sequence>
<evidence type="ECO:0000313" key="1">
    <source>
        <dbReference type="EMBL" id="NYT26807.1"/>
    </source>
</evidence>